<dbReference type="STRING" id="1121877.FEAC_19020"/>
<evidence type="ECO:0000256" key="3">
    <source>
        <dbReference type="ARBA" id="ARBA00022679"/>
    </source>
</evidence>
<evidence type="ECO:0000256" key="1">
    <source>
        <dbReference type="ARBA" id="ARBA00006739"/>
    </source>
</evidence>
<evidence type="ECO:0000313" key="6">
    <source>
        <dbReference type="Proteomes" id="UP000032336"/>
    </source>
</evidence>
<evidence type="ECO:0000256" key="2">
    <source>
        <dbReference type="ARBA" id="ARBA00022676"/>
    </source>
</evidence>
<dbReference type="GO" id="GO:0016757">
    <property type="term" value="F:glycosyltransferase activity"/>
    <property type="evidence" value="ECO:0007669"/>
    <property type="project" value="UniProtKB-KW"/>
</dbReference>
<dbReference type="Pfam" id="PF13641">
    <property type="entry name" value="Glyco_tranf_2_3"/>
    <property type="match status" value="1"/>
</dbReference>
<keyword evidence="3 5" id="KW-0808">Transferase</keyword>
<dbReference type="SUPFAM" id="SSF53448">
    <property type="entry name" value="Nucleotide-diphospho-sugar transferases"/>
    <property type="match status" value="1"/>
</dbReference>
<dbReference type="InterPro" id="IPR029044">
    <property type="entry name" value="Nucleotide-diphossugar_trans"/>
</dbReference>
<sequence>MINIVFITASEIILAVALPYFIYSIVAGMRAHKRLGARRLNQQELLDPGAPKYDLAVKPALNLFYLVPALNEEAVIEATVRHLLLDPFVRVLVIDDGSEDLTSKRAKQAAIDAQAESRLTILRRRPPNARKGKGAALNAGYECIGRYIYDMGFDPASVIIGVMDADGRLSPAAGRPALQCFAEDPKVGSVQYVVRIRNREKLIGRFQDIEFWMISAMSQFSRVRSGTVSLGGNGQFTRLSALASLPGEPWTSSLTEDLDIGLRLVCQGWKATTSVDAYVDQQAVERYRPLVRQRIRWYQGHMTCMNRMKEVWSSPNVSQSAVIEVTTYLLVPWVIVLPWSIIQQWVFYELAFGAGKSILNLHVGSPVWEMGYLLFWYVFSFLPNILIGLIYYRRTRSISLPKAILMGHLMLLWNYIGYISAWAALVRMIKGVRSWSKTGRTVELEGSTIP</sequence>
<keyword evidence="4" id="KW-0812">Transmembrane</keyword>
<feature type="transmembrane region" description="Helical" evidence="4">
    <location>
        <begin position="6"/>
        <end position="29"/>
    </location>
</feature>
<dbReference type="AlphaFoldDB" id="A0A0D8FVM4"/>
<dbReference type="OrthoDB" id="9806824at2"/>
<keyword evidence="2 5" id="KW-0328">Glycosyltransferase</keyword>
<keyword evidence="6" id="KW-1185">Reference proteome</keyword>
<reference evidence="5 6" key="1">
    <citation type="submission" date="2015-01" db="EMBL/GenBank/DDBJ databases">
        <title>Draft genome of the acidophilic iron oxidizer Ferrimicrobium acidiphilum strain T23.</title>
        <authorList>
            <person name="Poehlein A."/>
            <person name="Eisen S."/>
            <person name="Schloemann M."/>
            <person name="Johnson B.D."/>
            <person name="Daniel R."/>
            <person name="Muehling M."/>
        </authorList>
    </citation>
    <scope>NUCLEOTIDE SEQUENCE [LARGE SCALE GENOMIC DNA]</scope>
    <source>
        <strain evidence="5 6">T23</strain>
    </source>
</reference>
<dbReference type="PANTHER" id="PTHR43630:SF1">
    <property type="entry name" value="POLY-BETA-1,6-N-ACETYL-D-GLUCOSAMINE SYNTHASE"/>
    <property type="match status" value="1"/>
</dbReference>
<dbReference type="PATRIC" id="fig|1121877.4.peg.2113"/>
<dbReference type="EC" id="2.4.1.-" evidence="5"/>
<feature type="transmembrane region" description="Helical" evidence="4">
    <location>
        <begin position="404"/>
        <end position="425"/>
    </location>
</feature>
<gene>
    <name evidence="5" type="primary">pgaC</name>
    <name evidence="5" type="ORF">FEAC_19020</name>
</gene>
<feature type="transmembrane region" description="Helical" evidence="4">
    <location>
        <begin position="374"/>
        <end position="392"/>
    </location>
</feature>
<dbReference type="Gene3D" id="3.90.550.10">
    <property type="entry name" value="Spore Coat Polysaccharide Biosynthesis Protein SpsA, Chain A"/>
    <property type="match status" value="1"/>
</dbReference>
<dbReference type="EMBL" id="JXUW01000018">
    <property type="protein sequence ID" value="KJE76292.1"/>
    <property type="molecule type" value="Genomic_DNA"/>
</dbReference>
<protein>
    <submittedName>
        <fullName evidence="5">Poly-beta-1,6-N-acetyl-D-glucosamine synthase</fullName>
        <ecNumber evidence="5">2.4.1.-</ecNumber>
    </submittedName>
</protein>
<keyword evidence="4" id="KW-0472">Membrane</keyword>
<comment type="caution">
    <text evidence="5">The sequence shown here is derived from an EMBL/GenBank/DDBJ whole genome shotgun (WGS) entry which is preliminary data.</text>
</comment>
<dbReference type="GeneID" id="78373038"/>
<organism evidence="5 6">
    <name type="scientific">Ferrimicrobium acidiphilum DSM 19497</name>
    <dbReference type="NCBI Taxonomy" id="1121877"/>
    <lineage>
        <taxon>Bacteria</taxon>
        <taxon>Bacillati</taxon>
        <taxon>Actinomycetota</taxon>
        <taxon>Acidimicrobiia</taxon>
        <taxon>Acidimicrobiales</taxon>
        <taxon>Acidimicrobiaceae</taxon>
        <taxon>Ferrimicrobium</taxon>
    </lineage>
</organism>
<comment type="similarity">
    <text evidence="1">Belongs to the glycosyltransferase 2 family.</text>
</comment>
<dbReference type="Proteomes" id="UP000032336">
    <property type="component" value="Unassembled WGS sequence"/>
</dbReference>
<proteinExistence type="inferred from homology"/>
<accession>A0A0D8FVM4</accession>
<keyword evidence="4" id="KW-1133">Transmembrane helix</keyword>
<dbReference type="eggNOG" id="COG1215">
    <property type="taxonomic scope" value="Bacteria"/>
</dbReference>
<dbReference type="RefSeq" id="WP_052566126.1">
    <property type="nucleotide sequence ID" value="NZ_JQKF01000090.1"/>
</dbReference>
<feature type="transmembrane region" description="Helical" evidence="4">
    <location>
        <begin position="321"/>
        <end position="342"/>
    </location>
</feature>
<evidence type="ECO:0000313" key="5">
    <source>
        <dbReference type="EMBL" id="KJE76292.1"/>
    </source>
</evidence>
<evidence type="ECO:0000256" key="4">
    <source>
        <dbReference type="SAM" id="Phobius"/>
    </source>
</evidence>
<dbReference type="PANTHER" id="PTHR43630">
    <property type="entry name" value="POLY-BETA-1,6-N-ACETYL-D-GLUCOSAMINE SYNTHASE"/>
    <property type="match status" value="1"/>
</dbReference>
<name>A0A0D8FVM4_9ACTN</name>